<keyword evidence="3" id="KW-0106">Calcium</keyword>
<feature type="domain" description="EF-hand" evidence="5">
    <location>
        <begin position="134"/>
        <end position="162"/>
    </location>
</feature>
<dbReference type="EMBL" id="JARQWQ010000027">
    <property type="protein sequence ID" value="KAK2562794.1"/>
    <property type="molecule type" value="Genomic_DNA"/>
</dbReference>
<feature type="chain" id="PRO_5041942334" evidence="4">
    <location>
        <begin position="22"/>
        <end position="287"/>
    </location>
</feature>
<evidence type="ECO:0000259" key="5">
    <source>
        <dbReference type="PROSITE" id="PS50222"/>
    </source>
</evidence>
<name>A0AAD9QKD5_ACRCE</name>
<sequence length="287" mass="32766">MYLGQICQVVVLCVNILHVFAPCPFGHNPALPKQPGSEASFKPPSDGFEEGISEKIMVARLKHMINITDTDKDGKSSVDEFTTWNHEAAKERFVEEAKDRLLDMDKNKDGKVSFEEYDKSLQKISNADDDQQAKRFRQADEDNSGFLTKDEIISMFHPEESPHMFDVVSEEFLQLGDENKDGLLSFDEYKRKVLKKDDGNQIAAKPFFNQQDKDQDGNICKEEIKAWLSSLNSATKARREAENLVRDCDDNKDGAVSEEEVVNHVDIFMRATQQINNTKKRKPKEEL</sequence>
<evidence type="ECO:0000313" key="6">
    <source>
        <dbReference type="EMBL" id="KAK2562794.1"/>
    </source>
</evidence>
<keyword evidence="1" id="KW-0479">Metal-binding</keyword>
<gene>
    <name evidence="6" type="ORF">P5673_013742</name>
</gene>
<dbReference type="Proteomes" id="UP001249851">
    <property type="component" value="Unassembled WGS sequence"/>
</dbReference>
<dbReference type="InterPro" id="IPR002048">
    <property type="entry name" value="EF_hand_dom"/>
</dbReference>
<reference evidence="6" key="1">
    <citation type="journal article" date="2023" name="G3 (Bethesda)">
        <title>Whole genome assembly and annotation of the endangered Caribbean coral Acropora cervicornis.</title>
        <authorList>
            <person name="Selwyn J.D."/>
            <person name="Vollmer S.V."/>
        </authorList>
    </citation>
    <scope>NUCLEOTIDE SEQUENCE</scope>
    <source>
        <strain evidence="6">K2</strain>
    </source>
</reference>
<dbReference type="Pfam" id="PF13202">
    <property type="entry name" value="EF-hand_5"/>
    <property type="match status" value="1"/>
</dbReference>
<keyword evidence="2" id="KW-0677">Repeat</keyword>
<comment type="caution">
    <text evidence="6">The sequence shown here is derived from an EMBL/GenBank/DDBJ whole genome shotgun (WGS) entry which is preliminary data.</text>
</comment>
<evidence type="ECO:0000256" key="3">
    <source>
        <dbReference type="ARBA" id="ARBA00022837"/>
    </source>
</evidence>
<dbReference type="InterPro" id="IPR018247">
    <property type="entry name" value="EF_Hand_1_Ca_BS"/>
</dbReference>
<dbReference type="Gene3D" id="1.10.238.10">
    <property type="entry name" value="EF-hand"/>
    <property type="match status" value="3"/>
</dbReference>
<dbReference type="PROSITE" id="PS50222">
    <property type="entry name" value="EF_HAND_2"/>
    <property type="match status" value="4"/>
</dbReference>
<dbReference type="PROSITE" id="PS00018">
    <property type="entry name" value="EF_HAND_1"/>
    <property type="match status" value="5"/>
</dbReference>
<dbReference type="SMART" id="SM00054">
    <property type="entry name" value="EFh"/>
    <property type="match status" value="6"/>
</dbReference>
<feature type="signal peptide" evidence="4">
    <location>
        <begin position="1"/>
        <end position="21"/>
    </location>
</feature>
<dbReference type="AlphaFoldDB" id="A0AAD9QKD5"/>
<feature type="domain" description="EF-hand" evidence="5">
    <location>
        <begin position="207"/>
        <end position="234"/>
    </location>
</feature>
<dbReference type="SUPFAM" id="SSF47473">
    <property type="entry name" value="EF-hand"/>
    <property type="match status" value="2"/>
</dbReference>
<dbReference type="PANTHER" id="PTHR10827">
    <property type="entry name" value="RETICULOCALBIN"/>
    <property type="match status" value="1"/>
</dbReference>
<reference evidence="6" key="2">
    <citation type="journal article" date="2023" name="Science">
        <title>Genomic signatures of disease resistance in endangered staghorn corals.</title>
        <authorList>
            <person name="Vollmer S.V."/>
            <person name="Selwyn J.D."/>
            <person name="Despard B.A."/>
            <person name="Roesel C.L."/>
        </authorList>
    </citation>
    <scope>NUCLEOTIDE SEQUENCE</scope>
    <source>
        <strain evidence="6">K2</strain>
    </source>
</reference>
<evidence type="ECO:0000256" key="1">
    <source>
        <dbReference type="ARBA" id="ARBA00022723"/>
    </source>
</evidence>
<accession>A0AAD9QKD5</accession>
<dbReference type="Pfam" id="PF13499">
    <property type="entry name" value="EF-hand_7"/>
    <property type="match status" value="2"/>
</dbReference>
<organism evidence="6 7">
    <name type="scientific">Acropora cervicornis</name>
    <name type="common">Staghorn coral</name>
    <dbReference type="NCBI Taxonomy" id="6130"/>
    <lineage>
        <taxon>Eukaryota</taxon>
        <taxon>Metazoa</taxon>
        <taxon>Cnidaria</taxon>
        <taxon>Anthozoa</taxon>
        <taxon>Hexacorallia</taxon>
        <taxon>Scleractinia</taxon>
        <taxon>Astrocoeniina</taxon>
        <taxon>Acroporidae</taxon>
        <taxon>Acropora</taxon>
    </lineage>
</organism>
<protein>
    <submittedName>
        <fullName evidence="6">Calumenin</fullName>
    </submittedName>
</protein>
<dbReference type="PANTHER" id="PTHR10827:SF98">
    <property type="entry name" value="45 KDA CALCIUM-BINDING PROTEIN"/>
    <property type="match status" value="1"/>
</dbReference>
<dbReference type="GO" id="GO:0005783">
    <property type="term" value="C:endoplasmic reticulum"/>
    <property type="evidence" value="ECO:0007669"/>
    <property type="project" value="TreeGrafter"/>
</dbReference>
<evidence type="ECO:0000313" key="7">
    <source>
        <dbReference type="Proteomes" id="UP001249851"/>
    </source>
</evidence>
<keyword evidence="4" id="KW-0732">Signal</keyword>
<keyword evidence="7" id="KW-1185">Reference proteome</keyword>
<proteinExistence type="predicted"/>
<feature type="domain" description="EF-hand" evidence="5">
    <location>
        <begin position="92"/>
        <end position="127"/>
    </location>
</feature>
<evidence type="ECO:0000256" key="2">
    <source>
        <dbReference type="ARBA" id="ARBA00022737"/>
    </source>
</evidence>
<evidence type="ECO:0000256" key="4">
    <source>
        <dbReference type="SAM" id="SignalP"/>
    </source>
</evidence>
<dbReference type="GO" id="GO:0005509">
    <property type="term" value="F:calcium ion binding"/>
    <property type="evidence" value="ECO:0007669"/>
    <property type="project" value="InterPro"/>
</dbReference>
<feature type="domain" description="EF-hand" evidence="5">
    <location>
        <begin position="236"/>
        <end position="271"/>
    </location>
</feature>
<dbReference type="InterPro" id="IPR011992">
    <property type="entry name" value="EF-hand-dom_pair"/>
</dbReference>